<dbReference type="SUPFAM" id="SSF111369">
    <property type="entry name" value="HlyD-like secretion proteins"/>
    <property type="match status" value="1"/>
</dbReference>
<dbReference type="EMBL" id="UETC01000006">
    <property type="protein sequence ID" value="SSA47457.1"/>
    <property type="molecule type" value="Genomic_DNA"/>
</dbReference>
<feature type="chain" id="PRO_5033338260" evidence="4">
    <location>
        <begin position="27"/>
        <end position="385"/>
    </location>
</feature>
<evidence type="ECO:0000259" key="5">
    <source>
        <dbReference type="Pfam" id="PF25973"/>
    </source>
</evidence>
<evidence type="ECO:0000256" key="4">
    <source>
        <dbReference type="SAM" id="SignalP"/>
    </source>
</evidence>
<keyword evidence="4" id="KW-0732">Signal</keyword>
<accession>A0A2Y9AY36</accession>
<dbReference type="RefSeq" id="WP_245947518.1">
    <property type="nucleotide sequence ID" value="NZ_QGDJ01000006.1"/>
</dbReference>
<organism evidence="8 10">
    <name type="scientific">Jannaschia seohaensis</name>
    <dbReference type="NCBI Taxonomy" id="475081"/>
    <lineage>
        <taxon>Bacteria</taxon>
        <taxon>Pseudomonadati</taxon>
        <taxon>Pseudomonadota</taxon>
        <taxon>Alphaproteobacteria</taxon>
        <taxon>Rhodobacterales</taxon>
        <taxon>Roseobacteraceae</taxon>
        <taxon>Jannaschia</taxon>
    </lineage>
</organism>
<keyword evidence="9" id="KW-1185">Reference proteome</keyword>
<proteinExistence type="inferred from homology"/>
<protein>
    <submittedName>
        <fullName evidence="7">RND family efflux transporter MFP subunit</fullName>
    </submittedName>
    <submittedName>
        <fullName evidence="8">RND family efflux transporter, MFP subunit</fullName>
    </submittedName>
</protein>
<reference evidence="8 10" key="1">
    <citation type="submission" date="2016-10" db="EMBL/GenBank/DDBJ databases">
        <authorList>
            <person name="Cai Z."/>
        </authorList>
    </citation>
    <scope>NUCLEOTIDE SEQUENCE [LARGE SCALE GENOMIC DNA]</scope>
    <source>
        <strain evidence="8 10">DSM 25227</strain>
    </source>
</reference>
<dbReference type="Gene3D" id="2.40.420.20">
    <property type="match status" value="1"/>
</dbReference>
<dbReference type="Proteomes" id="UP000251571">
    <property type="component" value="Unassembled WGS sequence"/>
</dbReference>
<keyword evidence="2" id="KW-0175">Coiled coil</keyword>
<dbReference type="GO" id="GO:1990281">
    <property type="term" value="C:efflux pump complex"/>
    <property type="evidence" value="ECO:0007669"/>
    <property type="project" value="TreeGrafter"/>
</dbReference>
<dbReference type="Proteomes" id="UP000245839">
    <property type="component" value="Unassembled WGS sequence"/>
</dbReference>
<sequence length="385" mass="40185">MTMRLHIIGVAIALGLGLGLTSAVQAQRGPAAVGVETVEFRPFAETVPVFAEVVAARNGTVAARVSGSVATVEVAEGELIEAGAPIVRLDRELLSILLSRAEAEVAVARAGLEGGRVRADTARTAFERIEALRDTSAFSDSRFDDARGQLLEAESRIAEAEARLAVAQAVRAEAEYNLDRTTILAPFDGTVLEVLVTPGEVLPIGAPVVRLLDTSTLEIEAAVPSQYVDLLEPGMTVTARAEDGVAFEVAVRALVPIETAATRTRPVRFASPELAQARTTALGQSITVLIPVGAARDLLTVPKDALVQARGGWTVFAVVDGVAQPRTVEIGLAADDRFEVVSGLAEGDIVVVRGNERLRPGQEVQAMGQGNGPPGGGQARQAASN</sequence>
<dbReference type="GO" id="GO:0015562">
    <property type="term" value="F:efflux transmembrane transporter activity"/>
    <property type="evidence" value="ECO:0007669"/>
    <property type="project" value="TreeGrafter"/>
</dbReference>
<dbReference type="EMBL" id="QGDJ01000006">
    <property type="protein sequence ID" value="PWJ17394.1"/>
    <property type="molecule type" value="Genomic_DNA"/>
</dbReference>
<evidence type="ECO:0000256" key="1">
    <source>
        <dbReference type="ARBA" id="ARBA00009477"/>
    </source>
</evidence>
<dbReference type="InterPro" id="IPR058637">
    <property type="entry name" value="YknX-like_C"/>
</dbReference>
<dbReference type="InterPro" id="IPR006143">
    <property type="entry name" value="RND_pump_MFP"/>
</dbReference>
<dbReference type="Pfam" id="PF25973">
    <property type="entry name" value="BSH_CzcB"/>
    <property type="match status" value="1"/>
</dbReference>
<dbReference type="InterPro" id="IPR058647">
    <property type="entry name" value="BSH_CzcB-like"/>
</dbReference>
<dbReference type="PANTHER" id="PTHR30469:SF15">
    <property type="entry name" value="HLYD FAMILY OF SECRETION PROTEINS"/>
    <property type="match status" value="1"/>
</dbReference>
<reference evidence="7 9" key="2">
    <citation type="submission" date="2018-03" db="EMBL/GenBank/DDBJ databases">
        <title>Genomic Encyclopedia of Archaeal and Bacterial Type Strains, Phase II (KMG-II): from individual species to whole genera.</title>
        <authorList>
            <person name="Goeker M."/>
        </authorList>
    </citation>
    <scope>NUCLEOTIDE SEQUENCE [LARGE SCALE GENOMIC DNA]</scope>
    <source>
        <strain evidence="7 9">DSM 25227</strain>
    </source>
</reference>
<dbReference type="Gene3D" id="2.40.50.100">
    <property type="match status" value="1"/>
</dbReference>
<comment type="similarity">
    <text evidence="1">Belongs to the membrane fusion protein (MFP) (TC 8.A.1) family.</text>
</comment>
<name>A0A2Y9AY36_9RHOB</name>
<feature type="domain" description="YknX-like C-terminal permuted SH3-like" evidence="6">
    <location>
        <begin position="299"/>
        <end position="365"/>
    </location>
</feature>
<dbReference type="Pfam" id="PF25989">
    <property type="entry name" value="YknX_C"/>
    <property type="match status" value="1"/>
</dbReference>
<feature type="coiled-coil region" evidence="2">
    <location>
        <begin position="143"/>
        <end position="177"/>
    </location>
</feature>
<dbReference type="AlphaFoldDB" id="A0A2Y9AY36"/>
<evidence type="ECO:0000256" key="2">
    <source>
        <dbReference type="SAM" id="Coils"/>
    </source>
</evidence>
<feature type="compositionally biased region" description="Gly residues" evidence="3">
    <location>
        <begin position="369"/>
        <end position="378"/>
    </location>
</feature>
<evidence type="ECO:0000313" key="9">
    <source>
        <dbReference type="Proteomes" id="UP000245839"/>
    </source>
</evidence>
<feature type="signal peptide" evidence="4">
    <location>
        <begin position="1"/>
        <end position="26"/>
    </location>
</feature>
<feature type="domain" description="CzcB-like barrel-sandwich hybrid" evidence="5">
    <location>
        <begin position="60"/>
        <end position="209"/>
    </location>
</feature>
<evidence type="ECO:0000313" key="10">
    <source>
        <dbReference type="Proteomes" id="UP000251571"/>
    </source>
</evidence>
<dbReference type="NCBIfam" id="TIGR01730">
    <property type="entry name" value="RND_mfp"/>
    <property type="match status" value="1"/>
</dbReference>
<evidence type="ECO:0000256" key="3">
    <source>
        <dbReference type="SAM" id="MobiDB-lite"/>
    </source>
</evidence>
<dbReference type="Gene3D" id="2.40.30.170">
    <property type="match status" value="1"/>
</dbReference>
<dbReference type="Gene3D" id="1.10.287.470">
    <property type="entry name" value="Helix hairpin bin"/>
    <property type="match status" value="1"/>
</dbReference>
<gene>
    <name evidence="7" type="ORF">BCF38_1064</name>
    <name evidence="8" type="ORF">SAMN05421539_1064</name>
</gene>
<feature type="region of interest" description="Disordered" evidence="3">
    <location>
        <begin position="363"/>
        <end position="385"/>
    </location>
</feature>
<dbReference type="PANTHER" id="PTHR30469">
    <property type="entry name" value="MULTIDRUG RESISTANCE PROTEIN MDTA"/>
    <property type="match status" value="1"/>
</dbReference>
<evidence type="ECO:0000259" key="6">
    <source>
        <dbReference type="Pfam" id="PF25989"/>
    </source>
</evidence>
<evidence type="ECO:0000313" key="7">
    <source>
        <dbReference type="EMBL" id="PWJ17394.1"/>
    </source>
</evidence>
<evidence type="ECO:0000313" key="8">
    <source>
        <dbReference type="EMBL" id="SSA47457.1"/>
    </source>
</evidence>